<dbReference type="PANTHER" id="PTHR22975:SF9">
    <property type="entry name" value="ECHINUS SPLICE FORM 3"/>
    <property type="match status" value="1"/>
</dbReference>
<evidence type="ECO:0000256" key="4">
    <source>
        <dbReference type="SAM" id="MobiDB-lite"/>
    </source>
</evidence>
<protein>
    <submittedName>
        <fullName evidence="6">G120 protein</fullName>
    </submittedName>
</protein>
<feature type="region of interest" description="Disordered" evidence="4">
    <location>
        <begin position="1499"/>
        <end position="1710"/>
    </location>
</feature>
<feature type="coiled-coil region" evidence="3">
    <location>
        <begin position="1168"/>
        <end position="1195"/>
    </location>
</feature>
<keyword evidence="3" id="KW-0175">Coiled coil</keyword>
<comment type="caution">
    <text evidence="6">The sequence shown here is derived from an EMBL/GenBank/DDBJ whole genome shotgun (WGS) entry which is preliminary data.</text>
</comment>
<feature type="compositionally biased region" description="Basic and acidic residues" evidence="4">
    <location>
        <begin position="1467"/>
        <end position="1477"/>
    </location>
</feature>
<feature type="region of interest" description="Disordered" evidence="4">
    <location>
        <begin position="719"/>
        <end position="741"/>
    </location>
</feature>
<keyword evidence="2" id="KW-0378">Hydrolase</keyword>
<dbReference type="PANTHER" id="PTHR22975">
    <property type="entry name" value="UBIQUITIN SPECIFIC PROTEINASE"/>
    <property type="match status" value="1"/>
</dbReference>
<reference evidence="6 7" key="1">
    <citation type="submission" date="2024-06" db="EMBL/GenBank/DDBJ databases">
        <authorList>
            <person name="Kraege A."/>
            <person name="Thomma B."/>
        </authorList>
    </citation>
    <scope>NUCLEOTIDE SEQUENCE [LARGE SCALE GENOMIC DNA]</scope>
</reference>
<dbReference type="EMBL" id="CAXHTA020000001">
    <property type="protein sequence ID" value="CAL5218439.1"/>
    <property type="molecule type" value="Genomic_DNA"/>
</dbReference>
<feature type="compositionally biased region" description="Polar residues" evidence="4">
    <location>
        <begin position="2016"/>
        <end position="2039"/>
    </location>
</feature>
<proteinExistence type="predicted"/>
<feature type="compositionally biased region" description="Basic and acidic residues" evidence="4">
    <location>
        <begin position="1433"/>
        <end position="1448"/>
    </location>
</feature>
<feature type="region of interest" description="Disordered" evidence="4">
    <location>
        <begin position="1890"/>
        <end position="1953"/>
    </location>
</feature>
<sequence>MVKGKGHDRGTLAKGKASSSAASEAQKGWAAWYLDNCKASLDKRQKLFEEKYSAFKQGSIEDVDCKAWLYIAKFAYLLGLDILCSPKCPTRTDHFEGSSPVEHYFECALQAAHSGAKGGSIQCAALFAHFADELGLKGGIIYVQNLTKGVAKEAWRDPSQDWLPGDPYRLPCELASDPGKVGVTPDERVDVKLREIKHVLVQMISLSKLGRLKLGEAQQAYQDVDGDLSKVLLDARHLLFSLASPTSTLMPAQSVEAIRRARDKVLQERAADISLDFWRAARPAADVTNNDDKLNAAKMRAVVALQKAEMDKAKTKKANADKGTEKKTMKDKVLEKEFKLIQEFMLDLVPEATKGPTDGRNGDHMALVLSIVYNSTELTLADIQRALAASKPSDEERKAVEQWLEAASKSLPAAGESLNAFHWESKRLVTTDDLILQLRSAAIGHEVLEASKPHIEQVAKASSLDELDEAGPQEEEAARNRLYDQVLLGNQIEEEPPGVVYIFDSTVDSLKQTEEILQNETSFGFLVDPDSAVEQNMQELMQDLCSGPSESAEFSWDLVEIFSEAIGPDCPLKTYRNILEDLINTVDGLAELEVQGDKDLKVRFYNIEDALDEKSWIAGIISETFGRKIAVRGDDRALAIRGQLLLELHYLEIRRQSAERHGLHDVVRGCIKRAYLIRKLLDGPDGPLNDQVTMNKVVPLPCVKRVFYETEDQEGPELRAHYRDWSVQDESAEKEQGSSEEAAKVEVAMMQLREQIRKLLDQGYSLPFTDAVKDVLKQITEMHETLQPGQVHDLYHEAYMALLTFQIEDLTEKIGAITSAAEKDDLQEKITSSGREQIESFIGAVSEKIAPPAPEARSGPAGHFTHRQMGTRSGRSRLDAGLLMDPAQRHHKARRAEEASLDASLESSNDLSSTSDDEDACSTGTDLSLMSERAGLPLRQIYLNIVTDMLRLMNEHHLMHPPLLRAIALYVIVSLNNKGAELSMLSVSWMHLGFLDEMQLYDLAFRVCARLGSLQTLLPVYHDALQQYMSLEQRLCWDKHSFTLRTQPDESLSVADEEPFDITGGREDRLALCKPPRGHKIPQGWKSTHKFVGAFMRDLQQAEDAPPLTLGSSKTVKDLKRRAENIIEKVADTLERRSQVIEILTDAVKAYQAADVMETQGEIYLKNLGMLSDSLDDLKDRHEALQRSLNVVELANERELLQSCTLASRNANVHQLKPEIDEQCRDWAYRLVDLNSSSCAMSWDDKLRTKEDYLLWQEKSGINAKNDNVKVLGIRVREVMHERRIELLESAAVQPGSKPHTEKLAQVHRLLKEGVTSLNADDKNVKTLQEWVTDCLNTARKDLRSALEWLNRLDTRLEACRLTVRKTLQAALDESRINAAQAVEKHARRALRQTLMKAATEHAKEKQLVTARLAEKQKEALAKKAEEAQMKLLEEERTREERRQEKAREKARKKAAKREQQLAAAKDAADKEAEEKAQAAKTAEAAAAAREAAREAAAKAAAVKAAAAKAKAAKEQAAKAAETNGKAKASESSGEDSSAAKAESDDEHVGLNRWISTNSKDRAKAGKEAQAASDSAAAASRNTSQHNLAASSHSSLTGVQESPRGQSNADTQSNSASRKEQWAEDSDDDAPDPRMWFEGTSKGHTAREQQEASSIAEAAAADNIASTTQPKDPGKRPNGVAPGRAEHKHAAGHKSSEPDAPPAGKKGGHVCQACHKHHRIVQCPDLSHLHMETRRKLQRSYNEGETARADKFLERLRCLRCGGLDHFLVSCPELAFLSKDDRWDVAALYKAGQIKKGHKAVDDLKRQYAAEEAATAASESSAAATPRASGKAQQAKQQQQQQQAPPASPSGPPPPQLSPNSFPPLGRTPSGAAAAAFSAASAVTAASSAPAPAAAAQPQPAPKPQPQPAPPAADEPAKAAHAMSAAPGPPPLPHMDSQPSGGSPAAQSSSSLADPFYQSSTVANSASASPAAGVFNTLFPTADSSQSSQGLGGFFNFTNVFQMQQQQQAPSEHRSLFSSSIMTPFPGMQSSMPHTSRAGSNPPGLLSTSLASSNGQAQQQPDQAEVSLPSGSQQLTPSLDLQLPIPPKRLPPVQAQRAPSAPPQGFSSSLFGPIGSRPGLPVQASNQDASSRLPMPMGMDASMLIPSGLLSPPSLDPSPLSQAVSASSSVRQPGSLGHHSGSAGQLGGSVGQPPRTRSSLNPAAPGFQSMRQPVANGLHPGPPKQQTTGWEGSKAAPRAQHPQHMQHAQHASAAAAASHRCLSMVTRCLWHCEYFVQGLLNAPPGQLQQNAVLPALAEALRAWGRADDKAPNRAVQEQLAGAISMLQDALGSAFPQLFKQGEVSDAGDMLQALWDAAGGVWDPKRVPGQEEVALVKAAFFVHVAERVVCEPCGNKVTHTKDFYEQVICASATSIRRCHQVNSQSGRLRTWGQVLHSVTLHGSRTCDTDAGGCGRFCPVQSFVYVPAPWCFVVRLAWERVRESPDAIRGTLAAIQEDIDISDLFRGPKRGACTYTLRSMACFSGAHWVAMLRQSRTGAWAALDGSVPAIVGGWREARERCAVGALQPSLLFFERTHHDIQHA</sequence>
<organism evidence="6 7">
    <name type="scientific">Coccomyxa viridis</name>
    <dbReference type="NCBI Taxonomy" id="1274662"/>
    <lineage>
        <taxon>Eukaryota</taxon>
        <taxon>Viridiplantae</taxon>
        <taxon>Chlorophyta</taxon>
        <taxon>core chlorophytes</taxon>
        <taxon>Trebouxiophyceae</taxon>
        <taxon>Trebouxiophyceae incertae sedis</taxon>
        <taxon>Coccomyxaceae</taxon>
        <taxon>Coccomyxa</taxon>
    </lineage>
</organism>
<keyword evidence="7" id="KW-1185">Reference proteome</keyword>
<feature type="compositionally biased region" description="Low complexity" evidence="4">
    <location>
        <begin position="1858"/>
        <end position="1873"/>
    </location>
</feature>
<feature type="compositionally biased region" description="Low complexity" evidence="4">
    <location>
        <begin position="1816"/>
        <end position="1845"/>
    </location>
</feature>
<dbReference type="InterPro" id="IPR001394">
    <property type="entry name" value="Peptidase_C19_UCH"/>
</dbReference>
<accession>A0ABP1FEY5</accession>
<feature type="compositionally biased region" description="Basic and acidic residues" evidence="4">
    <location>
        <begin position="1684"/>
        <end position="1697"/>
    </location>
</feature>
<feature type="region of interest" description="Disordered" evidence="4">
    <location>
        <begin position="1816"/>
        <end position="1873"/>
    </location>
</feature>
<dbReference type="Gene3D" id="3.90.70.10">
    <property type="entry name" value="Cysteine proteinases"/>
    <property type="match status" value="1"/>
</dbReference>
<feature type="compositionally biased region" description="Low complexity" evidence="4">
    <location>
        <begin position="2235"/>
        <end position="2251"/>
    </location>
</feature>
<feature type="compositionally biased region" description="Pro residues" evidence="4">
    <location>
        <begin position="1846"/>
        <end position="1857"/>
    </location>
</feature>
<feature type="domain" description="Peptidase C19 ubiquitin carboxyl-terminal hydrolase" evidence="5">
    <location>
        <begin position="2262"/>
        <end position="2542"/>
    </location>
</feature>
<keyword evidence="1" id="KW-0833">Ubl conjugation pathway</keyword>
<gene>
    <name evidence="6" type="primary">g120</name>
    <name evidence="6" type="ORF">VP750_LOCUS98</name>
</gene>
<evidence type="ECO:0000259" key="5">
    <source>
        <dbReference type="Pfam" id="PF00443"/>
    </source>
</evidence>
<feature type="region of interest" description="Disordered" evidence="4">
    <location>
        <begin position="2005"/>
        <end position="2251"/>
    </location>
</feature>
<feature type="compositionally biased region" description="Pro residues" evidence="4">
    <location>
        <begin position="1899"/>
        <end position="1913"/>
    </location>
</feature>
<feature type="compositionally biased region" description="Low complexity" evidence="4">
    <location>
        <begin position="1651"/>
        <end position="1666"/>
    </location>
</feature>
<dbReference type="InterPro" id="IPR052398">
    <property type="entry name" value="Ubiquitin_hydrolase_53/54"/>
</dbReference>
<feature type="compositionally biased region" description="Polar residues" evidence="4">
    <location>
        <begin position="2069"/>
        <end position="2079"/>
    </location>
</feature>
<feature type="region of interest" description="Disordered" evidence="4">
    <location>
        <begin position="1433"/>
        <end position="1477"/>
    </location>
</feature>
<name>A0ABP1FEY5_9CHLO</name>
<dbReference type="Proteomes" id="UP001497392">
    <property type="component" value="Unassembled WGS sequence"/>
</dbReference>
<feature type="compositionally biased region" description="Low complexity" evidence="4">
    <location>
        <begin position="2144"/>
        <end position="2170"/>
    </location>
</feature>
<evidence type="ECO:0000313" key="6">
    <source>
        <dbReference type="EMBL" id="CAL5218439.1"/>
    </source>
</evidence>
<feature type="compositionally biased region" description="Low complexity" evidence="4">
    <location>
        <begin position="1937"/>
        <end position="1951"/>
    </location>
</feature>
<feature type="compositionally biased region" description="Low complexity" evidence="4">
    <location>
        <begin position="1569"/>
        <end position="1580"/>
    </location>
</feature>
<feature type="compositionally biased region" description="Low complexity" evidence="4">
    <location>
        <begin position="901"/>
        <end position="914"/>
    </location>
</feature>
<feature type="compositionally biased region" description="Polar residues" evidence="4">
    <location>
        <begin position="2046"/>
        <end position="2062"/>
    </location>
</feature>
<evidence type="ECO:0000256" key="2">
    <source>
        <dbReference type="ARBA" id="ARBA00022801"/>
    </source>
</evidence>
<evidence type="ECO:0000313" key="7">
    <source>
        <dbReference type="Proteomes" id="UP001497392"/>
    </source>
</evidence>
<feature type="compositionally biased region" description="Low complexity" evidence="4">
    <location>
        <begin position="1499"/>
        <end position="1510"/>
    </location>
</feature>
<evidence type="ECO:0000256" key="3">
    <source>
        <dbReference type="SAM" id="Coils"/>
    </source>
</evidence>
<feature type="compositionally biased region" description="Low complexity" evidence="4">
    <location>
        <begin position="1518"/>
        <end position="1541"/>
    </location>
</feature>
<feature type="region of interest" description="Disordered" evidence="4">
    <location>
        <begin position="849"/>
        <end position="923"/>
    </location>
</feature>
<dbReference type="Pfam" id="PF00443">
    <property type="entry name" value="UCH"/>
    <property type="match status" value="1"/>
</dbReference>
<feature type="compositionally biased region" description="Polar residues" evidence="4">
    <location>
        <begin position="1581"/>
        <end position="1616"/>
    </location>
</feature>
<evidence type="ECO:0000256" key="1">
    <source>
        <dbReference type="ARBA" id="ARBA00022786"/>
    </source>
</evidence>